<dbReference type="InterPro" id="IPR055572">
    <property type="entry name" value="DUF7148"/>
</dbReference>
<sequence length="325" mass="35520">MRATAARIEPSRTSSRVANRARAPRRRRARAAAASTIGDANESTDAATAYDVLGVRENATKDEIRRAFLRMSKTHHPDVRQTSGDDDGMMAKVNSSYAALFDDDARRKYDAKLRESRKGDAKMKRASDGVTATYEGLVGPIVNDEMASLDVCKIEECAVDAAAEMIDSIRQWARTLAFTSELPLPLPVSVDDLPTGARLAFMRYDSSQGLREAGALRLEVLETSEGTKVSVSRSFAKASRAAKFEIPGEGRVMSAFMQEFKFLLGEDEKRTRKVDEASDDDFVSAFKSAFAAFILPGLPMFGATKSAPGGAYNAYNLKHDAKHID</sequence>
<evidence type="ECO:0000313" key="3">
    <source>
        <dbReference type="EMBL" id="ABO99884.1"/>
    </source>
</evidence>
<dbReference type="Gene3D" id="1.10.287.110">
    <property type="entry name" value="DnaJ domain"/>
    <property type="match status" value="1"/>
</dbReference>
<evidence type="ECO:0000313" key="4">
    <source>
        <dbReference type="Proteomes" id="UP000001568"/>
    </source>
</evidence>
<dbReference type="PANTHER" id="PTHR44825">
    <property type="match status" value="1"/>
</dbReference>
<dbReference type="Gramene" id="ABO99884">
    <property type="protein sequence ID" value="ABO99884"/>
    <property type="gene ID" value="OSTLU_93786"/>
</dbReference>
<evidence type="ECO:0000256" key="1">
    <source>
        <dbReference type="SAM" id="MobiDB-lite"/>
    </source>
</evidence>
<dbReference type="CDD" id="cd06257">
    <property type="entry name" value="DnaJ"/>
    <property type="match status" value="1"/>
</dbReference>
<protein>
    <recommendedName>
        <fullName evidence="2">J domain-containing protein</fullName>
    </recommendedName>
</protein>
<feature type="region of interest" description="Disordered" evidence="1">
    <location>
        <begin position="1"/>
        <end position="40"/>
    </location>
</feature>
<dbReference type="RefSeq" id="XP_001421591.1">
    <property type="nucleotide sequence ID" value="XM_001421554.1"/>
</dbReference>
<dbReference type="PANTHER" id="PTHR44825:SF1">
    <property type="entry name" value="DNAJ HOMOLOG SUBFAMILY C MEMBER 4"/>
    <property type="match status" value="1"/>
</dbReference>
<dbReference type="SUPFAM" id="SSF46565">
    <property type="entry name" value="Chaperone J-domain"/>
    <property type="match status" value="1"/>
</dbReference>
<dbReference type="GeneID" id="5005629"/>
<dbReference type="InterPro" id="IPR036869">
    <property type="entry name" value="J_dom_sf"/>
</dbReference>
<reference evidence="3 4" key="1">
    <citation type="journal article" date="2007" name="Proc. Natl. Acad. Sci. U.S.A.">
        <title>The tiny eukaryote Ostreococcus provides genomic insights into the paradox of plankton speciation.</title>
        <authorList>
            <person name="Palenik B."/>
            <person name="Grimwood J."/>
            <person name="Aerts A."/>
            <person name="Rouze P."/>
            <person name="Salamov A."/>
            <person name="Putnam N."/>
            <person name="Dupont C."/>
            <person name="Jorgensen R."/>
            <person name="Derelle E."/>
            <person name="Rombauts S."/>
            <person name="Zhou K."/>
            <person name="Otillar R."/>
            <person name="Merchant S.S."/>
            <person name="Podell S."/>
            <person name="Gaasterland T."/>
            <person name="Napoli C."/>
            <person name="Gendler K."/>
            <person name="Manuell A."/>
            <person name="Tai V."/>
            <person name="Vallon O."/>
            <person name="Piganeau G."/>
            <person name="Jancek S."/>
            <person name="Heijde M."/>
            <person name="Jabbari K."/>
            <person name="Bowler C."/>
            <person name="Lohr M."/>
            <person name="Robbens S."/>
            <person name="Werner G."/>
            <person name="Dubchak I."/>
            <person name="Pazour G.J."/>
            <person name="Ren Q."/>
            <person name="Paulsen I."/>
            <person name="Delwiche C."/>
            <person name="Schmutz J."/>
            <person name="Rokhsar D."/>
            <person name="Van de Peer Y."/>
            <person name="Moreau H."/>
            <person name="Grigoriev I.V."/>
        </authorList>
    </citation>
    <scope>NUCLEOTIDE SEQUENCE [LARGE SCALE GENOMIC DNA]</scope>
    <source>
        <strain evidence="3 4">CCE9901</strain>
    </source>
</reference>
<dbReference type="Proteomes" id="UP000001568">
    <property type="component" value="Chromosome 15"/>
</dbReference>
<dbReference type="InterPro" id="IPR001623">
    <property type="entry name" value="DnaJ_domain"/>
</dbReference>
<keyword evidence="4" id="KW-1185">Reference proteome</keyword>
<dbReference type="Pfam" id="PF23650">
    <property type="entry name" value="DUF7148"/>
    <property type="match status" value="1"/>
</dbReference>
<dbReference type="AlphaFoldDB" id="A4S8B0"/>
<accession>A4S8B0</accession>
<gene>
    <name evidence="3" type="ORF">OSTLU_93786</name>
</gene>
<dbReference type="OMA" id="FMRYDSS"/>
<dbReference type="EMBL" id="CP000595">
    <property type="protein sequence ID" value="ABO99884.1"/>
    <property type="molecule type" value="Genomic_DNA"/>
</dbReference>
<feature type="domain" description="J" evidence="2">
    <location>
        <begin position="48"/>
        <end position="113"/>
    </location>
</feature>
<dbReference type="STRING" id="436017.A4S8B0"/>
<dbReference type="SMART" id="SM00271">
    <property type="entry name" value="DnaJ"/>
    <property type="match status" value="1"/>
</dbReference>
<proteinExistence type="predicted"/>
<dbReference type="HOGENOM" id="CLU_856316_0_0_1"/>
<dbReference type="KEGG" id="olu:OSTLU_93786"/>
<organism evidence="3 4">
    <name type="scientific">Ostreococcus lucimarinus (strain CCE9901)</name>
    <dbReference type="NCBI Taxonomy" id="436017"/>
    <lineage>
        <taxon>Eukaryota</taxon>
        <taxon>Viridiplantae</taxon>
        <taxon>Chlorophyta</taxon>
        <taxon>Mamiellophyceae</taxon>
        <taxon>Mamiellales</taxon>
        <taxon>Bathycoccaceae</taxon>
        <taxon>Ostreococcus</taxon>
    </lineage>
</organism>
<name>A4S8B0_OSTLU</name>
<dbReference type="InterPro" id="IPR052763">
    <property type="entry name" value="DnaJ_C4"/>
</dbReference>
<dbReference type="PRINTS" id="PR00625">
    <property type="entry name" value="JDOMAIN"/>
</dbReference>
<evidence type="ECO:0000259" key="2">
    <source>
        <dbReference type="PROSITE" id="PS50076"/>
    </source>
</evidence>
<dbReference type="Pfam" id="PF00226">
    <property type="entry name" value="DnaJ"/>
    <property type="match status" value="1"/>
</dbReference>
<dbReference type="OrthoDB" id="445556at2759"/>
<dbReference type="PROSITE" id="PS50076">
    <property type="entry name" value="DNAJ_2"/>
    <property type="match status" value="1"/>
</dbReference>